<accession>A0A9P5XRQ0</accession>
<dbReference type="GO" id="GO:0006368">
    <property type="term" value="P:transcription elongation by RNA polymerase II"/>
    <property type="evidence" value="ECO:0007669"/>
    <property type="project" value="TreeGrafter"/>
</dbReference>
<sequence>MTPVDRDARRLNIPSRMMSSQSAFARFPPCSRTTTIACWPPPVLLLIRSYRKPKDITGMQDKTMPNNVLNTVHSFVDVEARVDNEEEDDSGEELGPGTPNDFIDDEVNEDNRESSRATRPATSAVGRHNSDTQFDEFIYGIMKRSRAYCEEESDEDSDVDNDDAENEENAHYSRLAEGFFFDKEMSRHRNPDVEHSPVNEGPSEHLGLDVERLPTSEDSPLMREGRERDAVFFLLNNTDSRHQIRSVFSRDSIHGWFYIEGTMNANLSALLRSLPLIFRPWDGITGIRLEEWVSLLKMRYAEEVPSAGGWVTIRRGLYRGDVGYVSLVQNWGKLNVLLLPRLPPPRNRDPSKKLPQALELIFFFSFSRKLI</sequence>
<feature type="region of interest" description="Disordered" evidence="1">
    <location>
        <begin position="149"/>
        <end position="168"/>
    </location>
</feature>
<dbReference type="InterPro" id="IPR005100">
    <property type="entry name" value="NGN-domain"/>
</dbReference>
<proteinExistence type="predicted"/>
<feature type="region of interest" description="Disordered" evidence="1">
    <location>
        <begin position="83"/>
        <end position="129"/>
    </location>
</feature>
<name>A0A9P5XRQ0_9AGAR</name>
<evidence type="ECO:0000313" key="3">
    <source>
        <dbReference type="EMBL" id="KAF9455519.1"/>
    </source>
</evidence>
<reference evidence="3" key="1">
    <citation type="submission" date="2020-11" db="EMBL/GenBank/DDBJ databases">
        <authorList>
            <consortium name="DOE Joint Genome Institute"/>
            <person name="Ahrendt S."/>
            <person name="Riley R."/>
            <person name="Andreopoulos W."/>
            <person name="Labutti K."/>
            <person name="Pangilinan J."/>
            <person name="Ruiz-Duenas F.J."/>
            <person name="Barrasa J.M."/>
            <person name="Sanchez-Garcia M."/>
            <person name="Camarero S."/>
            <person name="Miyauchi S."/>
            <person name="Serrano A."/>
            <person name="Linde D."/>
            <person name="Babiker R."/>
            <person name="Drula E."/>
            <person name="Ayuso-Fernandez I."/>
            <person name="Pacheco R."/>
            <person name="Padilla G."/>
            <person name="Ferreira P."/>
            <person name="Barriuso J."/>
            <person name="Kellner H."/>
            <person name="Castanera R."/>
            <person name="Alfaro M."/>
            <person name="Ramirez L."/>
            <person name="Pisabarro A.G."/>
            <person name="Kuo A."/>
            <person name="Tritt A."/>
            <person name="Lipzen A."/>
            <person name="He G."/>
            <person name="Yan M."/>
            <person name="Ng V."/>
            <person name="Cullen D."/>
            <person name="Martin F."/>
            <person name="Rosso M.-N."/>
            <person name="Henrissat B."/>
            <person name="Hibbett D."/>
            <person name="Martinez A.T."/>
            <person name="Grigoriev I.V."/>
        </authorList>
    </citation>
    <scope>NUCLEOTIDE SEQUENCE</scope>
    <source>
        <strain evidence="3">CBS 247.69</strain>
    </source>
</reference>
<dbReference type="Gene3D" id="3.30.70.940">
    <property type="entry name" value="NusG, N-terminal domain"/>
    <property type="match status" value="1"/>
</dbReference>
<dbReference type="PANTHER" id="PTHR11125:SF7">
    <property type="entry name" value="TRANSCRIPTION ELONGATION FACTOR SPT5"/>
    <property type="match status" value="1"/>
</dbReference>
<dbReference type="PANTHER" id="PTHR11125">
    <property type="entry name" value="SUPPRESSOR OF TY 5"/>
    <property type="match status" value="1"/>
</dbReference>
<dbReference type="GO" id="GO:0032044">
    <property type="term" value="C:DSIF complex"/>
    <property type="evidence" value="ECO:0007669"/>
    <property type="project" value="TreeGrafter"/>
</dbReference>
<dbReference type="EMBL" id="MU150633">
    <property type="protein sequence ID" value="KAF9455519.1"/>
    <property type="molecule type" value="Genomic_DNA"/>
</dbReference>
<evidence type="ECO:0000259" key="2">
    <source>
        <dbReference type="Pfam" id="PF03439"/>
    </source>
</evidence>
<dbReference type="GO" id="GO:0032784">
    <property type="term" value="P:regulation of DNA-templated transcription elongation"/>
    <property type="evidence" value="ECO:0007669"/>
    <property type="project" value="InterPro"/>
</dbReference>
<dbReference type="InterPro" id="IPR039659">
    <property type="entry name" value="SPT5"/>
</dbReference>
<dbReference type="AlphaFoldDB" id="A0A9P5XRQ0"/>
<dbReference type="InterPro" id="IPR036735">
    <property type="entry name" value="NGN_dom_sf"/>
</dbReference>
<dbReference type="Proteomes" id="UP000807353">
    <property type="component" value="Unassembled WGS sequence"/>
</dbReference>
<protein>
    <recommendedName>
        <fullName evidence="2">NGN domain-containing protein</fullName>
    </recommendedName>
</protein>
<keyword evidence="4" id="KW-1185">Reference proteome</keyword>
<dbReference type="GO" id="GO:0003729">
    <property type="term" value="F:mRNA binding"/>
    <property type="evidence" value="ECO:0007669"/>
    <property type="project" value="TreeGrafter"/>
</dbReference>
<dbReference type="GO" id="GO:0006357">
    <property type="term" value="P:regulation of transcription by RNA polymerase II"/>
    <property type="evidence" value="ECO:0007669"/>
    <property type="project" value="InterPro"/>
</dbReference>
<dbReference type="Pfam" id="PF03439">
    <property type="entry name" value="Spt5-NGN"/>
    <property type="match status" value="1"/>
</dbReference>
<evidence type="ECO:0000313" key="4">
    <source>
        <dbReference type="Proteomes" id="UP000807353"/>
    </source>
</evidence>
<organism evidence="3 4">
    <name type="scientific">Collybia nuda</name>
    <dbReference type="NCBI Taxonomy" id="64659"/>
    <lineage>
        <taxon>Eukaryota</taxon>
        <taxon>Fungi</taxon>
        <taxon>Dikarya</taxon>
        <taxon>Basidiomycota</taxon>
        <taxon>Agaricomycotina</taxon>
        <taxon>Agaricomycetes</taxon>
        <taxon>Agaricomycetidae</taxon>
        <taxon>Agaricales</taxon>
        <taxon>Tricholomatineae</taxon>
        <taxon>Clitocybaceae</taxon>
        <taxon>Collybia</taxon>
    </lineage>
</organism>
<gene>
    <name evidence="3" type="ORF">BDZ94DRAFT_1316150</name>
</gene>
<comment type="caution">
    <text evidence="3">The sequence shown here is derived from an EMBL/GenBank/DDBJ whole genome shotgun (WGS) entry which is preliminary data.</text>
</comment>
<dbReference type="OrthoDB" id="28901at2759"/>
<evidence type="ECO:0000256" key="1">
    <source>
        <dbReference type="SAM" id="MobiDB-lite"/>
    </source>
</evidence>
<feature type="compositionally biased region" description="Acidic residues" evidence="1">
    <location>
        <begin position="150"/>
        <end position="167"/>
    </location>
</feature>
<feature type="domain" description="NGN" evidence="2">
    <location>
        <begin position="223"/>
        <end position="279"/>
    </location>
</feature>